<evidence type="ECO:0000313" key="1">
    <source>
        <dbReference type="EMBL" id="KAD5802723.1"/>
    </source>
</evidence>
<evidence type="ECO:0000313" key="2">
    <source>
        <dbReference type="Proteomes" id="UP000326396"/>
    </source>
</evidence>
<dbReference type="AlphaFoldDB" id="A0A5N6P2H2"/>
<proteinExistence type="predicted"/>
<keyword evidence="2" id="KW-1185">Reference proteome</keyword>
<protein>
    <submittedName>
        <fullName evidence="1">Uncharacterized protein</fullName>
    </submittedName>
</protein>
<accession>A0A5N6P2H2</accession>
<reference evidence="1 2" key="1">
    <citation type="submission" date="2019-05" db="EMBL/GenBank/DDBJ databases">
        <title>Mikania micrantha, genome provides insights into the molecular mechanism of rapid growth.</title>
        <authorList>
            <person name="Liu B."/>
        </authorList>
    </citation>
    <scope>NUCLEOTIDE SEQUENCE [LARGE SCALE GENOMIC DNA]</scope>
    <source>
        <strain evidence="1">NLD-2019</strain>
        <tissue evidence="1">Leaf</tissue>
    </source>
</reference>
<gene>
    <name evidence="1" type="ORF">E3N88_14083</name>
</gene>
<sequence length="89" mass="10039">MPGVIRIGRDYRDEGAAPRPGWHGKRAWWPVVWPGLPIRVTEVWSWWSIKGLVWATTGVFSAQGGVLTFHQDELEDQAQEATQVAAELE</sequence>
<organism evidence="1 2">
    <name type="scientific">Mikania micrantha</name>
    <name type="common">bitter vine</name>
    <dbReference type="NCBI Taxonomy" id="192012"/>
    <lineage>
        <taxon>Eukaryota</taxon>
        <taxon>Viridiplantae</taxon>
        <taxon>Streptophyta</taxon>
        <taxon>Embryophyta</taxon>
        <taxon>Tracheophyta</taxon>
        <taxon>Spermatophyta</taxon>
        <taxon>Magnoliopsida</taxon>
        <taxon>eudicotyledons</taxon>
        <taxon>Gunneridae</taxon>
        <taxon>Pentapetalae</taxon>
        <taxon>asterids</taxon>
        <taxon>campanulids</taxon>
        <taxon>Asterales</taxon>
        <taxon>Asteraceae</taxon>
        <taxon>Asteroideae</taxon>
        <taxon>Heliantheae alliance</taxon>
        <taxon>Eupatorieae</taxon>
        <taxon>Mikania</taxon>
    </lineage>
</organism>
<dbReference type="Proteomes" id="UP000326396">
    <property type="component" value="Linkage Group LG15"/>
</dbReference>
<dbReference type="EMBL" id="SZYD01000007">
    <property type="protein sequence ID" value="KAD5802723.1"/>
    <property type="molecule type" value="Genomic_DNA"/>
</dbReference>
<name>A0A5N6P2H2_9ASTR</name>
<comment type="caution">
    <text evidence="1">The sequence shown here is derived from an EMBL/GenBank/DDBJ whole genome shotgun (WGS) entry which is preliminary data.</text>
</comment>